<keyword evidence="4" id="KW-1185">Reference proteome</keyword>
<name>A0A5E6MEB8_9BACT</name>
<dbReference type="GO" id="GO:0006099">
    <property type="term" value="P:tricarboxylic acid cycle"/>
    <property type="evidence" value="ECO:0007669"/>
    <property type="project" value="TreeGrafter"/>
</dbReference>
<feature type="region of interest" description="Disordered" evidence="1">
    <location>
        <begin position="1"/>
        <end position="25"/>
    </location>
</feature>
<dbReference type="PANTHER" id="PTHR11444">
    <property type="entry name" value="ASPARTATEAMMONIA/ARGININOSUCCINATE/ADENYLOSUCCINATE LYASE"/>
    <property type="match status" value="1"/>
</dbReference>
<feature type="non-terminal residue" evidence="3">
    <location>
        <position position="98"/>
    </location>
</feature>
<keyword evidence="3" id="KW-0456">Lyase</keyword>
<dbReference type="EMBL" id="CABFUZ020000177">
    <property type="protein sequence ID" value="VVM07554.1"/>
    <property type="molecule type" value="Genomic_DNA"/>
</dbReference>
<evidence type="ECO:0000313" key="3">
    <source>
        <dbReference type="EMBL" id="VVM07554.1"/>
    </source>
</evidence>
<dbReference type="GO" id="GO:0004333">
    <property type="term" value="F:fumarate hydratase activity"/>
    <property type="evidence" value="ECO:0007669"/>
    <property type="project" value="UniProtKB-EC"/>
</dbReference>
<dbReference type="InterPro" id="IPR024083">
    <property type="entry name" value="Fumarase/histidase_N"/>
</dbReference>
<dbReference type="Pfam" id="PF00206">
    <property type="entry name" value="Lyase_1"/>
    <property type="match status" value="1"/>
</dbReference>
<dbReference type="EC" id="4.2.1.2" evidence="3"/>
<protein>
    <submittedName>
        <fullName evidence="3">Partial fumarate hydratase, class II</fullName>
        <ecNumber evidence="3">4.2.1.2</ecNumber>
    </submittedName>
</protein>
<feature type="compositionally biased region" description="Low complexity" evidence="1">
    <location>
        <begin position="1"/>
        <end position="10"/>
    </location>
</feature>
<evidence type="ECO:0000256" key="1">
    <source>
        <dbReference type="SAM" id="MobiDB-lite"/>
    </source>
</evidence>
<evidence type="ECO:0000313" key="4">
    <source>
        <dbReference type="Proteomes" id="UP000381693"/>
    </source>
</evidence>
<dbReference type="Gene3D" id="1.10.275.10">
    <property type="entry name" value="Fumarase/aspartase (N-terminal domain)"/>
    <property type="match status" value="1"/>
</dbReference>
<dbReference type="AlphaFoldDB" id="A0A5E6MEB8"/>
<dbReference type="InterPro" id="IPR008948">
    <property type="entry name" value="L-Aspartase-like"/>
</dbReference>
<feature type="domain" description="Fumarate lyase N-terminal" evidence="2">
    <location>
        <begin position="27"/>
        <end position="97"/>
    </location>
</feature>
<dbReference type="Proteomes" id="UP000381693">
    <property type="component" value="Unassembled WGS sequence"/>
</dbReference>
<gene>
    <name evidence="3" type="primary">E4.2.1.2B/fumC/FH</name>
    <name evidence="3" type="ORF">MAMC_01691</name>
</gene>
<dbReference type="GO" id="GO:0006108">
    <property type="term" value="P:malate metabolic process"/>
    <property type="evidence" value="ECO:0007669"/>
    <property type="project" value="TreeGrafter"/>
</dbReference>
<evidence type="ECO:0000259" key="2">
    <source>
        <dbReference type="Pfam" id="PF00206"/>
    </source>
</evidence>
<dbReference type="GO" id="GO:0006106">
    <property type="term" value="P:fumarate metabolic process"/>
    <property type="evidence" value="ECO:0007669"/>
    <property type="project" value="InterPro"/>
</dbReference>
<accession>A0A5E6MEB8</accession>
<dbReference type="InterPro" id="IPR022761">
    <property type="entry name" value="Fumarate_lyase_N"/>
</dbReference>
<organism evidence="3 4">
    <name type="scientific">Methylacidimicrobium cyclopophantes</name>
    <dbReference type="NCBI Taxonomy" id="1041766"/>
    <lineage>
        <taxon>Bacteria</taxon>
        <taxon>Pseudomonadati</taxon>
        <taxon>Verrucomicrobiota</taxon>
        <taxon>Methylacidimicrobium</taxon>
    </lineage>
</organism>
<dbReference type="InterPro" id="IPR005677">
    <property type="entry name" value="Fum_hydII"/>
</dbReference>
<sequence>MSLDGESSAGSPGGHGGAMRREADSMGSVEVPADRYYGAQTARSLMHFSIGSERMPIEVIRALSLLKKAAALVNEELGTLPSEKAKWIVAAAEEVAAG</sequence>
<reference evidence="3" key="1">
    <citation type="submission" date="2019-09" db="EMBL/GenBank/DDBJ databases">
        <authorList>
            <person name="Cremers G."/>
        </authorList>
    </citation>
    <scope>NUCLEOTIDE SEQUENCE [LARGE SCALE GENOMIC DNA]</scope>
    <source>
        <strain evidence="3">3B</strain>
    </source>
</reference>
<dbReference type="PANTHER" id="PTHR11444:SF1">
    <property type="entry name" value="FUMARATE HYDRATASE, MITOCHONDRIAL"/>
    <property type="match status" value="1"/>
</dbReference>
<dbReference type="SUPFAM" id="SSF48557">
    <property type="entry name" value="L-aspartase-like"/>
    <property type="match status" value="1"/>
</dbReference>
<comment type="caution">
    <text evidence="3">The sequence shown here is derived from an EMBL/GenBank/DDBJ whole genome shotgun (WGS) entry which is preliminary data.</text>
</comment>
<proteinExistence type="predicted"/>